<dbReference type="Proteomes" id="UP001374893">
    <property type="component" value="Chromosome"/>
</dbReference>
<name>A0ABM7RD01_9BACT</name>
<protein>
    <recommendedName>
        <fullName evidence="8">Glycine transporter domain-containing protein</fullName>
    </recommendedName>
</protein>
<dbReference type="PANTHER" id="PTHR30506">
    <property type="entry name" value="INNER MEMBRANE PROTEIN"/>
    <property type="match status" value="1"/>
</dbReference>
<accession>A0ABM7RD01</accession>
<evidence type="ECO:0000256" key="4">
    <source>
        <dbReference type="ARBA" id="ARBA00022692"/>
    </source>
</evidence>
<keyword evidence="6 7" id="KW-0472">Membrane</keyword>
<evidence type="ECO:0000256" key="1">
    <source>
        <dbReference type="ARBA" id="ARBA00004651"/>
    </source>
</evidence>
<feature type="transmembrane region" description="Helical" evidence="7">
    <location>
        <begin position="6"/>
        <end position="23"/>
    </location>
</feature>
<dbReference type="RefSeq" id="WP_338689329.1">
    <property type="nucleotide sequence ID" value="NZ_AP024702.1"/>
</dbReference>
<evidence type="ECO:0000313" key="10">
    <source>
        <dbReference type="Proteomes" id="UP001374893"/>
    </source>
</evidence>
<feature type="domain" description="Glycine transporter" evidence="8">
    <location>
        <begin position="92"/>
        <end position="164"/>
    </location>
</feature>
<feature type="transmembrane region" description="Helical" evidence="7">
    <location>
        <begin position="149"/>
        <end position="167"/>
    </location>
</feature>
<evidence type="ECO:0000256" key="5">
    <source>
        <dbReference type="ARBA" id="ARBA00022989"/>
    </source>
</evidence>
<feature type="transmembrane region" description="Helical" evidence="7">
    <location>
        <begin position="64"/>
        <end position="83"/>
    </location>
</feature>
<dbReference type="EMBL" id="AP024702">
    <property type="protein sequence ID" value="BCX47240.1"/>
    <property type="molecule type" value="Genomic_DNA"/>
</dbReference>
<reference evidence="9 10" key="1">
    <citation type="submission" date="2021-06" db="EMBL/GenBank/DDBJ databases">
        <title>Complete genome of Haloferula helveola possessing various polysaccharide degrading enzymes.</title>
        <authorList>
            <person name="Takami H."/>
            <person name="Huang C."/>
            <person name="Hamasaki K."/>
        </authorList>
    </citation>
    <scope>NUCLEOTIDE SEQUENCE [LARGE SCALE GENOMIC DNA]</scope>
    <source>
        <strain evidence="9 10">CN-1</strain>
    </source>
</reference>
<keyword evidence="3" id="KW-1003">Cell membrane</keyword>
<feature type="domain" description="Glycine transporter" evidence="8">
    <location>
        <begin position="6"/>
        <end position="78"/>
    </location>
</feature>
<evidence type="ECO:0000313" key="9">
    <source>
        <dbReference type="EMBL" id="BCX47240.1"/>
    </source>
</evidence>
<dbReference type="Pfam" id="PF03458">
    <property type="entry name" value="Gly_transporter"/>
    <property type="match status" value="2"/>
</dbReference>
<feature type="transmembrane region" description="Helical" evidence="7">
    <location>
        <begin position="30"/>
        <end position="52"/>
    </location>
</feature>
<feature type="transmembrane region" description="Helical" evidence="7">
    <location>
        <begin position="115"/>
        <end position="137"/>
    </location>
</feature>
<comment type="subcellular location">
    <subcellularLocation>
        <location evidence="1">Cell membrane</location>
        <topology evidence="1">Multi-pass membrane protein</topology>
    </subcellularLocation>
</comment>
<evidence type="ECO:0000259" key="8">
    <source>
        <dbReference type="Pfam" id="PF03458"/>
    </source>
</evidence>
<proteinExistence type="inferred from homology"/>
<evidence type="ECO:0000256" key="2">
    <source>
        <dbReference type="ARBA" id="ARBA00008193"/>
    </source>
</evidence>
<evidence type="ECO:0000256" key="3">
    <source>
        <dbReference type="ARBA" id="ARBA00022475"/>
    </source>
</evidence>
<keyword evidence="5 7" id="KW-1133">Transmembrane helix</keyword>
<evidence type="ECO:0000256" key="7">
    <source>
        <dbReference type="SAM" id="Phobius"/>
    </source>
</evidence>
<feature type="transmembrane region" description="Helical" evidence="7">
    <location>
        <begin position="90"/>
        <end position="109"/>
    </location>
</feature>
<evidence type="ECO:0000256" key="6">
    <source>
        <dbReference type="ARBA" id="ARBA00023136"/>
    </source>
</evidence>
<feature type="transmembrane region" description="Helical" evidence="7">
    <location>
        <begin position="173"/>
        <end position="194"/>
    </location>
</feature>
<gene>
    <name evidence="9" type="ORF">HAHE_11480</name>
</gene>
<keyword evidence="4 7" id="KW-0812">Transmembrane</keyword>
<comment type="similarity">
    <text evidence="2">Belongs to the UPF0126 family.</text>
</comment>
<dbReference type="PANTHER" id="PTHR30506:SF3">
    <property type="entry name" value="UPF0126 INNER MEMBRANE PROTEIN YADS-RELATED"/>
    <property type="match status" value="1"/>
</dbReference>
<dbReference type="InterPro" id="IPR005115">
    <property type="entry name" value="Gly_transporter"/>
</dbReference>
<keyword evidence="10" id="KW-1185">Reference proteome</keyword>
<sequence>MNLLFWWEVVGTFVFCVSGAVAARGKDMDWFGMFVVGLITGTGGGMLRSFLIGDLPPVFLRDPLYFGIAGLATVIAVAGAGWWERVRRAVSVLDAFGLGLFVVTGMRIAQAHGLAPWAALALGVISATFGGLLRDVIRNEVPLVLRREIYATACIAGGLVLIGLDALGSPEGLALAVTTAVVVTIRLLAIRYAIHRSEA</sequence>
<organism evidence="9 10">
    <name type="scientific">Haloferula helveola</name>
    <dbReference type="NCBI Taxonomy" id="490095"/>
    <lineage>
        <taxon>Bacteria</taxon>
        <taxon>Pseudomonadati</taxon>
        <taxon>Verrucomicrobiota</taxon>
        <taxon>Verrucomicrobiia</taxon>
        <taxon>Verrucomicrobiales</taxon>
        <taxon>Verrucomicrobiaceae</taxon>
        <taxon>Haloferula</taxon>
    </lineage>
</organism>